<dbReference type="AlphaFoldDB" id="A0A419PJ88"/>
<evidence type="ECO:0000256" key="2">
    <source>
        <dbReference type="SAM" id="SignalP"/>
    </source>
</evidence>
<gene>
    <name evidence="3" type="ORF">CSKR_106528</name>
</gene>
<dbReference type="Proteomes" id="UP000286415">
    <property type="component" value="Unassembled WGS sequence"/>
</dbReference>
<comment type="caution">
    <text evidence="3">The sequence shown here is derived from an EMBL/GenBank/DDBJ whole genome shotgun (WGS) entry which is preliminary data.</text>
</comment>
<dbReference type="EMBL" id="NIRI02000010">
    <property type="protein sequence ID" value="KAG5454266.1"/>
    <property type="molecule type" value="Genomic_DNA"/>
</dbReference>
<feature type="region of interest" description="Disordered" evidence="1">
    <location>
        <begin position="211"/>
        <end position="231"/>
    </location>
</feature>
<evidence type="ECO:0000313" key="3">
    <source>
        <dbReference type="EMBL" id="KAG5454266.1"/>
    </source>
</evidence>
<organism evidence="3 4">
    <name type="scientific">Clonorchis sinensis</name>
    <name type="common">Chinese liver fluke</name>
    <dbReference type="NCBI Taxonomy" id="79923"/>
    <lineage>
        <taxon>Eukaryota</taxon>
        <taxon>Metazoa</taxon>
        <taxon>Spiralia</taxon>
        <taxon>Lophotrochozoa</taxon>
        <taxon>Platyhelminthes</taxon>
        <taxon>Trematoda</taxon>
        <taxon>Digenea</taxon>
        <taxon>Opisthorchiida</taxon>
        <taxon>Opisthorchiata</taxon>
        <taxon>Opisthorchiidae</taxon>
        <taxon>Clonorchis</taxon>
    </lineage>
</organism>
<reference evidence="3 4" key="2">
    <citation type="journal article" date="2021" name="Genomics">
        <title>High-quality reference genome for Clonorchis sinensis.</title>
        <authorList>
            <person name="Young N.D."/>
            <person name="Stroehlein A.J."/>
            <person name="Kinkar L."/>
            <person name="Wang T."/>
            <person name="Sohn W.M."/>
            <person name="Chang B.C.H."/>
            <person name="Kaur P."/>
            <person name="Weisz D."/>
            <person name="Dudchenko O."/>
            <person name="Aiden E.L."/>
            <person name="Korhonen P.K."/>
            <person name="Gasser R.B."/>
        </authorList>
    </citation>
    <scope>NUCLEOTIDE SEQUENCE [LARGE SCALE GENOMIC DNA]</scope>
    <source>
        <strain evidence="3">Cs-k2</strain>
    </source>
</reference>
<reference evidence="3 4" key="1">
    <citation type="journal article" date="2018" name="Biotechnol. Adv.">
        <title>Improved genomic resources and new bioinformatic workflow for the carcinogenic parasite Clonorchis sinensis: Biotechnological implications.</title>
        <authorList>
            <person name="Wang D."/>
            <person name="Korhonen P.K."/>
            <person name="Gasser R.B."/>
            <person name="Young N.D."/>
        </authorList>
    </citation>
    <scope>NUCLEOTIDE SEQUENCE [LARGE SCALE GENOMIC DNA]</scope>
    <source>
        <strain evidence="3">Cs-k2</strain>
    </source>
</reference>
<keyword evidence="4" id="KW-1185">Reference proteome</keyword>
<feature type="signal peptide" evidence="2">
    <location>
        <begin position="1"/>
        <end position="21"/>
    </location>
</feature>
<evidence type="ECO:0000313" key="4">
    <source>
        <dbReference type="Proteomes" id="UP000286415"/>
    </source>
</evidence>
<dbReference type="OrthoDB" id="6239463at2759"/>
<feature type="compositionally biased region" description="Basic residues" evidence="1">
    <location>
        <begin position="325"/>
        <end position="335"/>
    </location>
</feature>
<feature type="compositionally biased region" description="Polar residues" evidence="1">
    <location>
        <begin position="303"/>
        <end position="314"/>
    </location>
</feature>
<protein>
    <recommendedName>
        <fullName evidence="5">Secreted protein</fullName>
    </recommendedName>
</protein>
<dbReference type="InParanoid" id="A0A419PJ88"/>
<name>A0A419PJ88_CLOSI</name>
<evidence type="ECO:0008006" key="5">
    <source>
        <dbReference type="Google" id="ProtNLM"/>
    </source>
</evidence>
<evidence type="ECO:0000256" key="1">
    <source>
        <dbReference type="SAM" id="MobiDB-lite"/>
    </source>
</evidence>
<accession>A0A419PJ88</accession>
<sequence>MARKKSSAPILLLFLIPHGHSVPIRDYTDVYYSCSALPNGDQVRPDEGRRIWSLNSSLGLNPLWRRRIGLNLGLLHRLIYRRAYTADCRPEVSSCPPYNIRNSGFLLPLSRCRTVFRQNFFFYLYSILWNKFPSHIKNSCGSAITLGMTVPCHHCTDMLRFMDSPVTVVKGAAIGEGIRSSVAAGSGQTKRHLSFACISWCCETNDNLDKSNPATDKRQRPGSEPPAMGDTPVLLEGWRVYERTMVQRNRATLPAGRTRPPHEVFIPRACYQICRVTSHQAVIIAACALKKTPATRYFIRSGESQASNTAQSFRTSKRQTAAGRGKSRRQMKRQLRFGLWE</sequence>
<keyword evidence="2" id="KW-0732">Signal</keyword>
<proteinExistence type="predicted"/>
<feature type="region of interest" description="Disordered" evidence="1">
    <location>
        <begin position="303"/>
        <end position="341"/>
    </location>
</feature>
<feature type="chain" id="PRO_5043825971" description="Secreted protein" evidence="2">
    <location>
        <begin position="22"/>
        <end position="341"/>
    </location>
</feature>